<dbReference type="Pfam" id="PF02656">
    <property type="entry name" value="DUF202"/>
    <property type="match status" value="1"/>
</dbReference>
<organism evidence="8 9">
    <name type="scientific">Schaalia naturae</name>
    <dbReference type="NCBI Taxonomy" id="635203"/>
    <lineage>
        <taxon>Bacteria</taxon>
        <taxon>Bacillati</taxon>
        <taxon>Actinomycetota</taxon>
        <taxon>Actinomycetes</taxon>
        <taxon>Actinomycetales</taxon>
        <taxon>Actinomycetaceae</taxon>
        <taxon>Schaalia</taxon>
    </lineage>
</organism>
<keyword evidence="9" id="KW-1185">Reference proteome</keyword>
<feature type="transmembrane region" description="Helical" evidence="6">
    <location>
        <begin position="131"/>
        <end position="153"/>
    </location>
</feature>
<evidence type="ECO:0000256" key="5">
    <source>
        <dbReference type="SAM" id="MobiDB-lite"/>
    </source>
</evidence>
<feature type="compositionally biased region" description="Acidic residues" evidence="5">
    <location>
        <begin position="1"/>
        <end position="10"/>
    </location>
</feature>
<name>A0ABW2SLB0_9ACTO</name>
<keyword evidence="3 6" id="KW-1133">Transmembrane helix</keyword>
<dbReference type="InterPro" id="IPR003807">
    <property type="entry name" value="DUF202"/>
</dbReference>
<evidence type="ECO:0000259" key="7">
    <source>
        <dbReference type="Pfam" id="PF02656"/>
    </source>
</evidence>
<keyword evidence="4 6" id="KW-0472">Membrane</keyword>
<protein>
    <submittedName>
        <fullName evidence="8">YidH family protein</fullName>
    </submittedName>
</protein>
<reference evidence="9" key="1">
    <citation type="journal article" date="2019" name="Int. J. Syst. Evol. Microbiol.">
        <title>The Global Catalogue of Microorganisms (GCM) 10K type strain sequencing project: providing services to taxonomists for standard genome sequencing and annotation.</title>
        <authorList>
            <consortium name="The Broad Institute Genomics Platform"/>
            <consortium name="The Broad Institute Genome Sequencing Center for Infectious Disease"/>
            <person name="Wu L."/>
            <person name="Ma J."/>
        </authorList>
    </citation>
    <scope>NUCLEOTIDE SEQUENCE [LARGE SCALE GENOMIC DNA]</scope>
    <source>
        <strain evidence="9">CCUG 56698</strain>
    </source>
</reference>
<dbReference type="Proteomes" id="UP001596527">
    <property type="component" value="Unassembled WGS sequence"/>
</dbReference>
<evidence type="ECO:0000256" key="4">
    <source>
        <dbReference type="ARBA" id="ARBA00023136"/>
    </source>
</evidence>
<evidence type="ECO:0000256" key="1">
    <source>
        <dbReference type="ARBA" id="ARBA00004127"/>
    </source>
</evidence>
<comment type="caution">
    <text evidence="8">The sequence shown here is derived from an EMBL/GenBank/DDBJ whole genome shotgun (WGS) entry which is preliminary data.</text>
</comment>
<keyword evidence="2 6" id="KW-0812">Transmembrane</keyword>
<evidence type="ECO:0000256" key="6">
    <source>
        <dbReference type="SAM" id="Phobius"/>
    </source>
</evidence>
<feature type="transmembrane region" description="Helical" evidence="6">
    <location>
        <begin position="62"/>
        <end position="83"/>
    </location>
</feature>
<gene>
    <name evidence="8" type="ORF">ACFQWG_06855</name>
</gene>
<feature type="transmembrane region" description="Helical" evidence="6">
    <location>
        <begin position="89"/>
        <end position="111"/>
    </location>
</feature>
<evidence type="ECO:0000256" key="2">
    <source>
        <dbReference type="ARBA" id="ARBA00022692"/>
    </source>
</evidence>
<evidence type="ECO:0000256" key="3">
    <source>
        <dbReference type="ARBA" id="ARBA00022989"/>
    </source>
</evidence>
<comment type="subcellular location">
    <subcellularLocation>
        <location evidence="1">Endomembrane system</location>
        <topology evidence="1">Multi-pass membrane protein</topology>
    </subcellularLocation>
</comment>
<dbReference type="EMBL" id="JBHTEF010000001">
    <property type="protein sequence ID" value="MFC7580915.1"/>
    <property type="molecule type" value="Genomic_DNA"/>
</dbReference>
<sequence length="154" mass="16225">MKDAVVDDDAEKAPNAAVGSVPASDNTAPVPDSQPKKRTPRWIFANGKEPDPRFSLANERTFLAWIRTAVALIAAAVAIHAVTLPIPDWVQMAVSIVLLAAGALIPVGAWLGRCVAERAMRVSDPLPNTLIAEAILAVALIAVVMLFALGLSLE</sequence>
<feature type="region of interest" description="Disordered" evidence="5">
    <location>
        <begin position="1"/>
        <end position="40"/>
    </location>
</feature>
<evidence type="ECO:0000313" key="8">
    <source>
        <dbReference type="EMBL" id="MFC7580915.1"/>
    </source>
</evidence>
<proteinExistence type="predicted"/>
<feature type="domain" description="DUF202" evidence="7">
    <location>
        <begin position="53"/>
        <end position="112"/>
    </location>
</feature>
<dbReference type="RefSeq" id="WP_380973540.1">
    <property type="nucleotide sequence ID" value="NZ_JBHTEF010000001.1"/>
</dbReference>
<evidence type="ECO:0000313" key="9">
    <source>
        <dbReference type="Proteomes" id="UP001596527"/>
    </source>
</evidence>
<accession>A0ABW2SLB0</accession>